<gene>
    <name evidence="5" type="primary">sinR</name>
    <name evidence="5" type="ORF">NCTC10717_01834</name>
</gene>
<feature type="domain" description="HTH cro/C1-type" evidence="4">
    <location>
        <begin position="17"/>
        <end position="71"/>
    </location>
</feature>
<dbReference type="SUPFAM" id="SSF47413">
    <property type="entry name" value="lambda repressor-like DNA-binding domains"/>
    <property type="match status" value="1"/>
</dbReference>
<dbReference type="GO" id="GO:0003700">
    <property type="term" value="F:DNA-binding transcription factor activity"/>
    <property type="evidence" value="ECO:0007669"/>
    <property type="project" value="TreeGrafter"/>
</dbReference>
<protein>
    <submittedName>
        <fullName evidence="5">HTH-type transcriptional regulator sinR</fullName>
    </submittedName>
</protein>
<dbReference type="Gene3D" id="1.10.260.40">
    <property type="entry name" value="lambda repressor-like DNA-binding domains"/>
    <property type="match status" value="1"/>
</dbReference>
<organism evidence="5 6">
    <name type="scientific">Suttonella indologenes</name>
    <dbReference type="NCBI Taxonomy" id="13276"/>
    <lineage>
        <taxon>Bacteria</taxon>
        <taxon>Pseudomonadati</taxon>
        <taxon>Pseudomonadota</taxon>
        <taxon>Gammaproteobacteria</taxon>
        <taxon>Cardiobacteriales</taxon>
        <taxon>Cardiobacteriaceae</taxon>
        <taxon>Suttonella</taxon>
    </lineage>
</organism>
<keyword evidence="3" id="KW-0804">Transcription</keyword>
<dbReference type="PANTHER" id="PTHR46797:SF23">
    <property type="entry name" value="HTH-TYPE TRANSCRIPTIONAL REGULATOR SUTR"/>
    <property type="match status" value="1"/>
</dbReference>
<evidence type="ECO:0000256" key="3">
    <source>
        <dbReference type="ARBA" id="ARBA00023163"/>
    </source>
</evidence>
<evidence type="ECO:0000256" key="1">
    <source>
        <dbReference type="ARBA" id="ARBA00023015"/>
    </source>
</evidence>
<evidence type="ECO:0000256" key="2">
    <source>
        <dbReference type="ARBA" id="ARBA00023125"/>
    </source>
</evidence>
<dbReference type="InterPro" id="IPR010982">
    <property type="entry name" value="Lambda_DNA-bd_dom_sf"/>
</dbReference>
<dbReference type="Pfam" id="PF01381">
    <property type="entry name" value="HTH_3"/>
    <property type="match status" value="1"/>
</dbReference>
<dbReference type="EMBL" id="UHIA01000004">
    <property type="protein sequence ID" value="SUO98093.1"/>
    <property type="molecule type" value="Genomic_DNA"/>
</dbReference>
<keyword evidence="6" id="KW-1185">Reference proteome</keyword>
<dbReference type="GO" id="GO:0003677">
    <property type="term" value="F:DNA binding"/>
    <property type="evidence" value="ECO:0007669"/>
    <property type="project" value="UniProtKB-KW"/>
</dbReference>
<dbReference type="InterPro" id="IPR001387">
    <property type="entry name" value="Cro/C1-type_HTH"/>
</dbReference>
<dbReference type="PROSITE" id="PS50943">
    <property type="entry name" value="HTH_CROC1"/>
    <property type="match status" value="1"/>
</dbReference>
<dbReference type="AlphaFoldDB" id="A0A380N1T4"/>
<proteinExistence type="predicted"/>
<evidence type="ECO:0000313" key="5">
    <source>
        <dbReference type="EMBL" id="SUO98093.1"/>
    </source>
</evidence>
<dbReference type="Proteomes" id="UP000254575">
    <property type="component" value="Unassembled WGS sequence"/>
</dbReference>
<keyword evidence="2" id="KW-0238">DNA-binding</keyword>
<evidence type="ECO:0000313" key="6">
    <source>
        <dbReference type="Proteomes" id="UP000254575"/>
    </source>
</evidence>
<name>A0A380N1T4_9GAMM</name>
<dbReference type="CDD" id="cd00093">
    <property type="entry name" value="HTH_XRE"/>
    <property type="match status" value="1"/>
</dbReference>
<dbReference type="PANTHER" id="PTHR46797">
    <property type="entry name" value="HTH-TYPE TRANSCRIPTIONAL REGULATOR"/>
    <property type="match status" value="1"/>
</dbReference>
<sequence>MKISRMKSLTKKFGHRIKYLRTMRGYSQEQFAEKCGFARTYMSRIETGGANPSLIALEVLATALEVSLSQLLNFEEKDSESKP</sequence>
<dbReference type="SMART" id="SM00530">
    <property type="entry name" value="HTH_XRE"/>
    <property type="match status" value="1"/>
</dbReference>
<accession>A0A380N1T4</accession>
<reference evidence="5 6" key="1">
    <citation type="submission" date="2018-06" db="EMBL/GenBank/DDBJ databases">
        <authorList>
            <consortium name="Pathogen Informatics"/>
            <person name="Doyle S."/>
        </authorList>
    </citation>
    <scope>NUCLEOTIDE SEQUENCE [LARGE SCALE GENOMIC DNA]</scope>
    <source>
        <strain evidence="5 6">NCTC10717</strain>
    </source>
</reference>
<evidence type="ECO:0000259" key="4">
    <source>
        <dbReference type="PROSITE" id="PS50943"/>
    </source>
</evidence>
<dbReference type="InterPro" id="IPR050807">
    <property type="entry name" value="TransReg_Diox_bact_type"/>
</dbReference>
<keyword evidence="1" id="KW-0805">Transcription regulation</keyword>
<dbReference type="GO" id="GO:0005829">
    <property type="term" value="C:cytosol"/>
    <property type="evidence" value="ECO:0007669"/>
    <property type="project" value="TreeGrafter"/>
</dbReference>